<evidence type="ECO:0000256" key="6">
    <source>
        <dbReference type="SAM" id="MobiDB-lite"/>
    </source>
</evidence>
<feature type="region of interest" description="Disordered" evidence="6">
    <location>
        <begin position="1"/>
        <end position="21"/>
    </location>
</feature>
<feature type="compositionally biased region" description="Basic and acidic residues" evidence="6">
    <location>
        <begin position="104"/>
        <end position="114"/>
    </location>
</feature>
<dbReference type="GO" id="GO:0036064">
    <property type="term" value="C:ciliary basal body"/>
    <property type="evidence" value="ECO:0007669"/>
    <property type="project" value="TreeGrafter"/>
</dbReference>
<dbReference type="GO" id="GO:0015631">
    <property type="term" value="F:tubulin binding"/>
    <property type="evidence" value="ECO:0007669"/>
    <property type="project" value="TreeGrafter"/>
</dbReference>
<feature type="compositionally biased region" description="Basic residues" evidence="6">
    <location>
        <begin position="72"/>
        <end position="85"/>
    </location>
</feature>
<evidence type="ECO:0000313" key="8">
    <source>
        <dbReference type="Proteomes" id="UP001209570"/>
    </source>
</evidence>
<dbReference type="PANTHER" id="PTHR12241:SF145">
    <property type="entry name" value="TUBULIN POLYGLUTAMYLASE TTLL5"/>
    <property type="match status" value="1"/>
</dbReference>
<feature type="compositionally biased region" description="Acidic residues" evidence="6">
    <location>
        <begin position="115"/>
        <end position="148"/>
    </location>
</feature>
<evidence type="ECO:0000256" key="1">
    <source>
        <dbReference type="ARBA" id="ARBA00022598"/>
    </source>
</evidence>
<dbReference type="EMBL" id="JAKCXM010000304">
    <property type="protein sequence ID" value="KAJ0396247.1"/>
    <property type="molecule type" value="Genomic_DNA"/>
</dbReference>
<comment type="catalytic activity">
    <reaction evidence="5">
        <text>L-glutamyl-[protein] + L-glutamate + ATP = gamma-L-glutamyl-L-glutamyl-[protein] + ADP + phosphate + H(+)</text>
        <dbReference type="Rhea" id="RHEA:60144"/>
        <dbReference type="Rhea" id="RHEA-COMP:10208"/>
        <dbReference type="Rhea" id="RHEA-COMP:15517"/>
        <dbReference type="ChEBI" id="CHEBI:15378"/>
        <dbReference type="ChEBI" id="CHEBI:29973"/>
        <dbReference type="ChEBI" id="CHEBI:29985"/>
        <dbReference type="ChEBI" id="CHEBI:30616"/>
        <dbReference type="ChEBI" id="CHEBI:43474"/>
        <dbReference type="ChEBI" id="CHEBI:143622"/>
        <dbReference type="ChEBI" id="CHEBI:456216"/>
    </reaction>
    <physiologicalReaction direction="left-to-right" evidence="5">
        <dbReference type="Rhea" id="RHEA:60145"/>
    </physiologicalReaction>
</comment>
<organism evidence="7 8">
    <name type="scientific">Pythium insidiosum</name>
    <name type="common">Pythiosis disease agent</name>
    <dbReference type="NCBI Taxonomy" id="114742"/>
    <lineage>
        <taxon>Eukaryota</taxon>
        <taxon>Sar</taxon>
        <taxon>Stramenopiles</taxon>
        <taxon>Oomycota</taxon>
        <taxon>Peronosporomycetes</taxon>
        <taxon>Pythiales</taxon>
        <taxon>Pythiaceae</taxon>
        <taxon>Pythium</taxon>
    </lineage>
</organism>
<dbReference type="Pfam" id="PF03133">
    <property type="entry name" value="TTL"/>
    <property type="match status" value="1"/>
</dbReference>
<evidence type="ECO:0000256" key="5">
    <source>
        <dbReference type="ARBA" id="ARBA00049274"/>
    </source>
</evidence>
<dbReference type="GO" id="GO:0005524">
    <property type="term" value="F:ATP binding"/>
    <property type="evidence" value="ECO:0007669"/>
    <property type="project" value="UniProtKB-KW"/>
</dbReference>
<dbReference type="Proteomes" id="UP001209570">
    <property type="component" value="Unassembled WGS sequence"/>
</dbReference>
<evidence type="ECO:0000256" key="2">
    <source>
        <dbReference type="ARBA" id="ARBA00022741"/>
    </source>
</evidence>
<feature type="compositionally biased region" description="Polar residues" evidence="6">
    <location>
        <begin position="87"/>
        <end position="98"/>
    </location>
</feature>
<evidence type="ECO:0000313" key="7">
    <source>
        <dbReference type="EMBL" id="KAJ0396247.1"/>
    </source>
</evidence>
<dbReference type="AlphaFoldDB" id="A0AAD5LCI1"/>
<accession>A0AAD5LCI1</accession>
<feature type="region of interest" description="Disordered" evidence="6">
    <location>
        <begin position="772"/>
        <end position="795"/>
    </location>
</feature>
<feature type="compositionally biased region" description="Basic and acidic residues" evidence="6">
    <location>
        <begin position="943"/>
        <end position="968"/>
    </location>
</feature>
<evidence type="ECO:0000256" key="3">
    <source>
        <dbReference type="ARBA" id="ARBA00022840"/>
    </source>
</evidence>
<feature type="compositionally biased region" description="Basic and acidic residues" evidence="6">
    <location>
        <begin position="58"/>
        <end position="67"/>
    </location>
</feature>
<proteinExistence type="predicted"/>
<dbReference type="GO" id="GO:0000226">
    <property type="term" value="P:microtubule cytoskeleton organization"/>
    <property type="evidence" value="ECO:0007669"/>
    <property type="project" value="TreeGrafter"/>
</dbReference>
<dbReference type="Gene3D" id="3.30.470.20">
    <property type="entry name" value="ATP-grasp fold, B domain"/>
    <property type="match status" value="1"/>
</dbReference>
<name>A0AAD5LCI1_PYTIN</name>
<feature type="region of interest" description="Disordered" evidence="6">
    <location>
        <begin position="710"/>
        <end position="729"/>
    </location>
</feature>
<dbReference type="PANTHER" id="PTHR12241">
    <property type="entry name" value="TUBULIN POLYGLUTAMYLASE"/>
    <property type="match status" value="1"/>
</dbReference>
<feature type="compositionally biased region" description="Polar residues" evidence="6">
    <location>
        <begin position="720"/>
        <end position="729"/>
    </location>
</feature>
<keyword evidence="2" id="KW-0547">Nucleotide-binding</keyword>
<keyword evidence="3" id="KW-0067">ATP-binding</keyword>
<keyword evidence="1" id="KW-0436">Ligase</keyword>
<protein>
    <recommendedName>
        <fullName evidence="4">Tubulin--tyrosine ligase-like protein 5</fullName>
    </recommendedName>
</protein>
<dbReference type="SUPFAM" id="SSF56059">
    <property type="entry name" value="Glutathione synthetase ATP-binding domain-like"/>
    <property type="match status" value="1"/>
</dbReference>
<gene>
    <name evidence="7" type="ORF">P43SY_003270</name>
</gene>
<sequence>MELHAAATASPSASLERKRQMETRLRLRRRLLRINSDASLLSAEPHETNDDDDDDDDHNGNGDKDNTTVRGPSRRSRAPGSKRRTTAPMTTLVAQRTASLGALHIDKQATKDADSGEEDDEDEDDGDDDEEDDEDEDSNDEDDGNSEDTAERQIRSGVALSLPPKKKADSRVEPSSTVRLLLSGASPLTRHPTVWFDYPPALGVSRAEPPPCRVKGAVHELARVVTVSSDDCPLFFKTHWERNCVKNAFAVAGLRRTKKRWSGWHTAWAKHIPRDKFKCLRGLQVFNHFPDPWVIGRKDRLLRTLSVYRRRHGAAYAFFPDGFTLPDQWDAFRRATQREGESESEDDRSGLWILKPPAAACGRGIRVLRTKDVEPALREKRGSRRRQWVLQRYISNPLLLDGLKFDLRIYVLVTSVDPLRVYLFKEGLTRFCTTPYALTNLRNRFAHLTNYSVNKMNRSFVENAGAGAENVGNKWSLSALLQHLEDRQLVPDVERVQAQIKAIIIKTIIAAEAHLTPLVHQFVKRAPTAGGGVKCYELFGFDMVLDDRGTPWLLEVNVSPSLMGSSPLDKRVKGLLLSDIFHLVGVPVPLSSLPKGAVAPEYMGTAEVNGSSSSSSSSSSSTHSINKQLHEVVLDPSIKAFEPQHLALFSPQDWDVIHQLEDEHERLGHFERIFPCATADAMAQYTPFFTCPRYSNALCAKWIETTRVRHQQATAKPKPRQSSVRLAPTSYRTTSKLPAPVSATATISIHDEDHSSLSIATLVCLSLGSASAKSFKPPKPPGRGSGSGSGRGPKVIRTAANFGKGGAKIELCPSGDCVKGQLITLSMSRLEEIKPDNKTGLKAENFNAVDAEWTELEETTLGDAEAMSTSFVTPVIVGPKGKPAGTANFNLTATIVQSNATAMNGDQSLPVPAGALKFTISLSDWPFESTNNSVRFAVTLAARGKDGKPSKKPRGDSDKLKKIDRVDMGEGICPR</sequence>
<feature type="region of interest" description="Disordered" evidence="6">
    <location>
        <begin position="33"/>
        <end position="177"/>
    </location>
</feature>
<feature type="region of interest" description="Disordered" evidence="6">
    <location>
        <begin position="943"/>
        <end position="975"/>
    </location>
</feature>
<reference evidence="7" key="1">
    <citation type="submission" date="2021-12" db="EMBL/GenBank/DDBJ databases">
        <title>Prjna785345.</title>
        <authorList>
            <person name="Rujirawat T."/>
            <person name="Krajaejun T."/>
        </authorList>
    </citation>
    <scope>NUCLEOTIDE SEQUENCE</scope>
    <source>
        <strain evidence="7">Pi057C3</strain>
    </source>
</reference>
<dbReference type="PROSITE" id="PS51221">
    <property type="entry name" value="TTL"/>
    <property type="match status" value="1"/>
</dbReference>
<keyword evidence="8" id="KW-1185">Reference proteome</keyword>
<dbReference type="GO" id="GO:0070740">
    <property type="term" value="F:tubulin-glutamic acid ligase activity"/>
    <property type="evidence" value="ECO:0007669"/>
    <property type="project" value="TreeGrafter"/>
</dbReference>
<evidence type="ECO:0000256" key="4">
    <source>
        <dbReference type="ARBA" id="ARBA00041448"/>
    </source>
</evidence>
<comment type="caution">
    <text evidence="7">The sequence shown here is derived from an EMBL/GenBank/DDBJ whole genome shotgun (WGS) entry which is preliminary data.</text>
</comment>
<dbReference type="InterPro" id="IPR004344">
    <property type="entry name" value="TTL/TTLL_fam"/>
</dbReference>